<dbReference type="InterPro" id="IPR014718">
    <property type="entry name" value="GH-type_carb-bd"/>
</dbReference>
<dbReference type="InterPro" id="IPR037480">
    <property type="entry name" value="YihR-like"/>
</dbReference>
<dbReference type="PANTHER" id="PTHR10091:SF0">
    <property type="entry name" value="GALACTOSE MUTAROTASE"/>
    <property type="match status" value="1"/>
</dbReference>
<dbReference type="GO" id="GO:0006006">
    <property type="term" value="P:glucose metabolic process"/>
    <property type="evidence" value="ECO:0007669"/>
    <property type="project" value="TreeGrafter"/>
</dbReference>
<dbReference type="CDD" id="cd09022">
    <property type="entry name" value="Aldose_epim_Ec_YihR"/>
    <property type="match status" value="1"/>
</dbReference>
<dbReference type="GO" id="GO:0030246">
    <property type="term" value="F:carbohydrate binding"/>
    <property type="evidence" value="ECO:0007669"/>
    <property type="project" value="InterPro"/>
</dbReference>
<gene>
    <name evidence="1" type="ORF">KHB02_15615</name>
</gene>
<dbReference type="InterPro" id="IPR008183">
    <property type="entry name" value="Aldose_1/G6P_1-epimerase"/>
</dbReference>
<dbReference type="Pfam" id="PF01263">
    <property type="entry name" value="Aldose_epim"/>
    <property type="match status" value="1"/>
</dbReference>
<comment type="caution">
    <text evidence="1">The sequence shown here is derived from an EMBL/GenBank/DDBJ whole genome shotgun (WGS) entry which is preliminary data.</text>
</comment>
<sequence length="312" mass="32980">MSAEAVGTVAPLSGTQLTIASGDYTADIATVGATLRTLRYDGRDLVVPFDADEVRPVFRGAVLAPWPNRVVDGTYTFAGQEQQLALTEPTRGHALHGLVGWVDFRVESQTADRVVLGTTIPAQAGYPHRVEVLVEYHLDADGLHTSVTGTNTGTDAAPWGTGPHPYLVAGDGPVDGWTLTLPAAEVLEVTPDRLVPTALVPVHDEFDLRTATRIGDRFVDHAFTGFDRDGAGTATITVTADDGRGVRMTFGAECPWVQVHTADHVVPEYHRAGLAVEPMTCAPDAFNSGAERGLVVLAPGAAHTASWTVSAV</sequence>
<dbReference type="GO" id="GO:0004034">
    <property type="term" value="F:aldose 1-epimerase activity"/>
    <property type="evidence" value="ECO:0007669"/>
    <property type="project" value="TreeGrafter"/>
</dbReference>
<name>A0A942T093_9BACI</name>
<dbReference type="InterPro" id="IPR011013">
    <property type="entry name" value="Gal_mutarotase_sf_dom"/>
</dbReference>
<dbReference type="Gene3D" id="2.70.98.10">
    <property type="match status" value="1"/>
</dbReference>
<evidence type="ECO:0000313" key="1">
    <source>
        <dbReference type="EMBL" id="MBS4182821.1"/>
    </source>
</evidence>
<dbReference type="SUPFAM" id="SSF74650">
    <property type="entry name" value="Galactose mutarotase-like"/>
    <property type="match status" value="1"/>
</dbReference>
<dbReference type="GO" id="GO:0033499">
    <property type="term" value="P:galactose catabolic process via UDP-galactose, Leloir pathway"/>
    <property type="evidence" value="ECO:0007669"/>
    <property type="project" value="TreeGrafter"/>
</dbReference>
<protein>
    <submittedName>
        <fullName evidence="1">Aldose 1-epimerase family protein</fullName>
    </submittedName>
</protein>
<accession>A0A942T093</accession>
<proteinExistence type="predicted"/>
<dbReference type="EMBL" id="JAGYPE010000002">
    <property type="protein sequence ID" value="MBS4182821.1"/>
    <property type="molecule type" value="Genomic_DNA"/>
</dbReference>
<dbReference type="PANTHER" id="PTHR10091">
    <property type="entry name" value="ALDOSE-1-EPIMERASE"/>
    <property type="match status" value="1"/>
</dbReference>
<organism evidence="1">
    <name type="scientific">Neobacillus citreus</name>
    <dbReference type="NCBI Taxonomy" id="2833578"/>
    <lineage>
        <taxon>Bacteria</taxon>
        <taxon>Bacillati</taxon>
        <taxon>Bacillota</taxon>
        <taxon>Bacilli</taxon>
        <taxon>Bacillales</taxon>
        <taxon>Bacillaceae</taxon>
        <taxon>Neobacillus</taxon>
    </lineage>
</organism>
<reference evidence="1" key="1">
    <citation type="submission" date="2021-05" db="EMBL/GenBank/DDBJ databases">
        <title>Novel Bacillus species.</title>
        <authorList>
            <person name="Liu G."/>
        </authorList>
    </citation>
    <scope>NUCLEOTIDE SEQUENCE</scope>
    <source>
        <strain evidence="1">FJAT-50051</strain>
    </source>
</reference>
<dbReference type="AlphaFoldDB" id="A0A942T093"/>